<dbReference type="GO" id="GO:0005524">
    <property type="term" value="F:ATP binding"/>
    <property type="evidence" value="ECO:0007669"/>
    <property type="project" value="UniProtKB-KW"/>
</dbReference>
<keyword evidence="9 20" id="KW-0732">Signal</keyword>
<evidence type="ECO:0000256" key="20">
    <source>
        <dbReference type="SAM" id="SignalP"/>
    </source>
</evidence>
<keyword evidence="13 19" id="KW-1133">Transmembrane helix</keyword>
<keyword evidence="7" id="KW-0433">Leucine-rich repeat</keyword>
<keyword evidence="17" id="KW-0325">Glycoprotein</keyword>
<evidence type="ECO:0000256" key="5">
    <source>
        <dbReference type="ARBA" id="ARBA00022553"/>
    </source>
</evidence>
<keyword evidence="11" id="KW-0547">Nucleotide-binding</keyword>
<keyword evidence="18" id="KW-0413">Isomerase</keyword>
<dbReference type="InterPro" id="IPR051824">
    <property type="entry name" value="LRR_Rcpt-Like_S/T_Kinase"/>
</dbReference>
<protein>
    <recommendedName>
        <fullName evidence="4">chorismate mutase</fullName>
        <ecNumber evidence="4">5.4.99.5</ecNumber>
    </recommendedName>
</protein>
<dbReference type="PROSITE" id="PS51485">
    <property type="entry name" value="PHYTOCYANIN"/>
    <property type="match status" value="1"/>
</dbReference>
<evidence type="ECO:0000256" key="17">
    <source>
        <dbReference type="ARBA" id="ARBA00023180"/>
    </source>
</evidence>
<keyword evidence="15" id="KW-0057">Aromatic amino acid biosynthesis</keyword>
<comment type="catalytic activity">
    <reaction evidence="1">
        <text>chorismate = prephenate</text>
        <dbReference type="Rhea" id="RHEA:13897"/>
        <dbReference type="ChEBI" id="CHEBI:29748"/>
        <dbReference type="ChEBI" id="CHEBI:29934"/>
        <dbReference type="EC" id="5.4.99.5"/>
    </reaction>
</comment>
<keyword evidence="5" id="KW-0597">Phosphoprotein</keyword>
<evidence type="ECO:0000256" key="11">
    <source>
        <dbReference type="ARBA" id="ARBA00022741"/>
    </source>
</evidence>
<dbReference type="InterPro" id="IPR003591">
    <property type="entry name" value="Leu-rich_rpt_typical-subtyp"/>
</dbReference>
<evidence type="ECO:0000256" key="7">
    <source>
        <dbReference type="ARBA" id="ARBA00022614"/>
    </source>
</evidence>
<dbReference type="GO" id="GO:0004106">
    <property type="term" value="F:chorismate mutase activity"/>
    <property type="evidence" value="ECO:0007669"/>
    <property type="project" value="UniProtKB-EC"/>
</dbReference>
<comment type="subcellular location">
    <subcellularLocation>
        <location evidence="2">Membrane</location>
        <topology evidence="2">Single-pass membrane protein</topology>
    </subcellularLocation>
</comment>
<dbReference type="Gene3D" id="1.10.510.10">
    <property type="entry name" value="Transferase(Phosphotransferase) domain 1"/>
    <property type="match status" value="1"/>
</dbReference>
<evidence type="ECO:0000256" key="16">
    <source>
        <dbReference type="ARBA" id="ARBA00023170"/>
    </source>
</evidence>
<evidence type="ECO:0000256" key="18">
    <source>
        <dbReference type="ARBA" id="ARBA00023235"/>
    </source>
</evidence>
<evidence type="ECO:0000256" key="14">
    <source>
        <dbReference type="ARBA" id="ARBA00023136"/>
    </source>
</evidence>
<dbReference type="OrthoDB" id="1394818at2759"/>
<keyword evidence="16" id="KW-0675">Receptor</keyword>
<dbReference type="SUPFAM" id="SSF56112">
    <property type="entry name" value="Protein kinase-like (PK-like)"/>
    <property type="match status" value="1"/>
</dbReference>
<evidence type="ECO:0000259" key="21">
    <source>
        <dbReference type="PROSITE" id="PS50011"/>
    </source>
</evidence>
<dbReference type="InterPro" id="IPR001245">
    <property type="entry name" value="Ser-Thr/Tyr_kinase_cat_dom"/>
</dbReference>
<feature type="non-terminal residue" evidence="23">
    <location>
        <position position="1338"/>
    </location>
</feature>
<dbReference type="InterPro" id="IPR001611">
    <property type="entry name" value="Leu-rich_rpt"/>
</dbReference>
<feature type="domain" description="Protein kinase" evidence="21">
    <location>
        <begin position="548"/>
        <end position="854"/>
    </location>
</feature>
<dbReference type="Pfam" id="PF23598">
    <property type="entry name" value="LRR_14"/>
    <property type="match status" value="1"/>
</dbReference>
<dbReference type="InterPro" id="IPR002701">
    <property type="entry name" value="CM_II_prokaryot"/>
</dbReference>
<evidence type="ECO:0000256" key="10">
    <source>
        <dbReference type="ARBA" id="ARBA00022737"/>
    </source>
</evidence>
<proteinExistence type="predicted"/>
<evidence type="ECO:0000256" key="9">
    <source>
        <dbReference type="ARBA" id="ARBA00022729"/>
    </source>
</evidence>
<dbReference type="FunFam" id="3.80.10.10:FF:000041">
    <property type="entry name" value="LRR receptor-like serine/threonine-protein kinase ERECTA"/>
    <property type="match status" value="1"/>
</dbReference>
<dbReference type="Pfam" id="PF00560">
    <property type="entry name" value="LRR_1"/>
    <property type="match status" value="3"/>
</dbReference>
<evidence type="ECO:0000313" key="24">
    <source>
        <dbReference type="Proteomes" id="UP001055439"/>
    </source>
</evidence>
<dbReference type="SUPFAM" id="SSF49503">
    <property type="entry name" value="Cupredoxins"/>
    <property type="match status" value="1"/>
</dbReference>
<evidence type="ECO:0000256" key="12">
    <source>
        <dbReference type="ARBA" id="ARBA00022840"/>
    </source>
</evidence>
<sequence>MGTGVFAFFLIVSLLLRCLASQHPNNTDALFVSDFFRKMKVAPSSTEGSSSRVCSWLGVSCDGQERVVSLVASGFGFSGPIPESTIGKLSVLRVLDLSHNNITGLSLDFAELGSSLRSLNLSRNKFTGPLPSNLGNFKLMESLDLSHNWFSREIPSQVGSLSSLVVLNLSRNLLEASLPTAILGCSSLVAIDLSHNRLSGSLPGGFGAAFKNLSTLDLSENEINGKMPDLSGLDSITYLNLSGNLLQELALGVFQDPLQVMDLSRNQFHGLISQVHHSSISGWSSLVYLDMSMNELTGDFFPGLGDFSSLRHLNLAFNKFSSQEFHLLEMPSSLEYLNLSKANLTGQIPPRISRLLNMKVLDLSRNHITGNIPELSTKNLQGIDLSVNNLTGEIPKSLQQKLPVMEIFNFSYNNLTYCGMKFSPETLESSFIGSQSDCPIAVNPDGIGSVDDKHKDLKLGLALALSLFFLLAGLISLTLALRKRTRSWAVKQPSYREEQNISGPFYFQTDSTTWVADVKLATSVPVVIFEKPLLNFTFADLLSATSHFDRGTLLAEGRYGPVYRGFLPGGIHVAMKVLVHGSMVTDQEAAKELERLGQIKHPNLVSLTGYCLAGDQRIAIYDYMENGNLQNLLHDLPLGLQSTEDWTSDTWEQDDSGIQSITTEGMTTWRFRHKIAIGAARALAFLHHGCFPQIVHRDVKASSIYIDSAMEPRLADFGLSRIVGNCTEGPEKQMEEALRIAYLCTADLPPKRPSMHQIVGLLKDVEPATITRERTGLRIPVRRLKEPRLRVPHKGHKKRRIQRLLPAIAASLAFASKKATLTPTARANGFHGTLHRRHQTTRFSGSAASASPFLPLYSLLSFLRGSEMDEEKEAPPPQDLTLGWVRDALVRQEDSIVFALIERARFPYNAPAYDPSLLPQQGGRSLVEAFAGGAEVVQAKFGRYQNPEEVPFFPDDLPAPSVIPYNFPEVFHPASAYVTENNAIWNMYFNDLLPLFTVEGDDGNYTSTAAADLVCLQALSRRIHYGKYVAEVKFRDAPQDYMTAIRAKDRDALMKLLTFEAVEEMVKRRVLKKAMVFGQTVTLEDKTFDDETKYKVDPAVVARLYDEIKEPLVMLLIPPALEFLNSSVFFLCFIIDPRIATDCCGTREIKPLAQMGFRRLRLLLLHLSVAVAFVSATDHIVGGHLGWNPNINYTLWANNQTIYVDDLICKPSVSLSRFHPHLDLLVAAAFRYQKNMYNVFEVNKTGYENCTMDGLAGNWSSGKDFIPLDQAKTYYFICGNGFCFSGMKVSVTVHPLNASSAAPPNASTHGAAGSAAPAGLRPWPSNAVALLVAAAASI</sequence>
<feature type="chain" id="PRO_5038497317" description="chorismate mutase" evidence="20">
    <location>
        <begin position="21"/>
        <end position="1338"/>
    </location>
</feature>
<dbReference type="EC" id="5.4.99.5" evidence="4"/>
<dbReference type="Pfam" id="PF01817">
    <property type="entry name" value="CM_2"/>
    <property type="match status" value="1"/>
</dbReference>
<dbReference type="Proteomes" id="UP001055439">
    <property type="component" value="Chromosome 7"/>
</dbReference>
<dbReference type="GO" id="GO:0009055">
    <property type="term" value="F:electron transfer activity"/>
    <property type="evidence" value="ECO:0007669"/>
    <property type="project" value="InterPro"/>
</dbReference>
<evidence type="ECO:0000313" key="23">
    <source>
        <dbReference type="EMBL" id="URE21455.1"/>
    </source>
</evidence>
<name>A0A9E7KNA8_9LILI</name>
<dbReference type="InterPro" id="IPR008972">
    <property type="entry name" value="Cupredoxin"/>
</dbReference>
<dbReference type="SUPFAM" id="SSF48600">
    <property type="entry name" value="Chorismate mutase II"/>
    <property type="match status" value="1"/>
</dbReference>
<dbReference type="InterPro" id="IPR003245">
    <property type="entry name" value="Phytocyanin_dom"/>
</dbReference>
<dbReference type="Gene3D" id="1.10.590.10">
    <property type="entry name" value="Chorismate mutase, AroQ class superfamily, eukaryotic"/>
    <property type="match status" value="1"/>
</dbReference>
<keyword evidence="8 19" id="KW-0812">Transmembrane</keyword>
<dbReference type="InterPro" id="IPR000719">
    <property type="entry name" value="Prot_kinase_dom"/>
</dbReference>
<dbReference type="InterPro" id="IPR036263">
    <property type="entry name" value="Chorismate_II_sf"/>
</dbReference>
<dbReference type="PROSITE" id="PS50011">
    <property type="entry name" value="PROTEIN_KINASE_DOM"/>
    <property type="match status" value="1"/>
</dbReference>
<dbReference type="InterPro" id="IPR037039">
    <property type="entry name" value="CM_AroQ_sf_eucaryotic"/>
</dbReference>
<dbReference type="InterPro" id="IPR011009">
    <property type="entry name" value="Kinase-like_dom_sf"/>
</dbReference>
<evidence type="ECO:0000256" key="6">
    <source>
        <dbReference type="ARBA" id="ARBA00022605"/>
    </source>
</evidence>
<evidence type="ECO:0000256" key="1">
    <source>
        <dbReference type="ARBA" id="ARBA00000824"/>
    </source>
</evidence>
<dbReference type="FunFam" id="3.80.10.10:FF:001678">
    <property type="entry name" value="Calmodulin-binding receptor kinase CaMRLK"/>
    <property type="match status" value="1"/>
</dbReference>
<dbReference type="PANTHER" id="PTHR48006:SF20">
    <property type="entry name" value="OS08G0276400 PROTEIN"/>
    <property type="match status" value="1"/>
</dbReference>
<dbReference type="GO" id="GO:0009073">
    <property type="term" value="P:aromatic amino acid family biosynthetic process"/>
    <property type="evidence" value="ECO:0007669"/>
    <property type="project" value="InterPro"/>
</dbReference>
<dbReference type="InterPro" id="IPR032675">
    <property type="entry name" value="LRR_dom_sf"/>
</dbReference>
<evidence type="ECO:0000256" key="13">
    <source>
        <dbReference type="ARBA" id="ARBA00022989"/>
    </source>
</evidence>
<feature type="transmembrane region" description="Helical" evidence="19">
    <location>
        <begin position="459"/>
        <end position="481"/>
    </location>
</feature>
<dbReference type="GO" id="GO:0004674">
    <property type="term" value="F:protein serine/threonine kinase activity"/>
    <property type="evidence" value="ECO:0007669"/>
    <property type="project" value="UniProtKB-EC"/>
</dbReference>
<dbReference type="GO" id="GO:0046417">
    <property type="term" value="P:chorismate metabolic process"/>
    <property type="evidence" value="ECO:0007669"/>
    <property type="project" value="InterPro"/>
</dbReference>
<dbReference type="PANTHER" id="PTHR48006">
    <property type="entry name" value="LEUCINE-RICH REPEAT-CONTAINING PROTEIN DDB_G0281931-RELATED"/>
    <property type="match status" value="1"/>
</dbReference>
<evidence type="ECO:0000259" key="22">
    <source>
        <dbReference type="PROSITE" id="PS51485"/>
    </source>
</evidence>
<evidence type="ECO:0000256" key="3">
    <source>
        <dbReference type="ARBA" id="ARBA00004817"/>
    </source>
</evidence>
<accession>A0A9E7KNA8</accession>
<reference evidence="23" key="1">
    <citation type="submission" date="2022-05" db="EMBL/GenBank/DDBJ databases">
        <title>The Musa troglodytarum L. genome provides insights into the mechanism of non-climacteric behaviour and enrichment of carotenoids.</title>
        <authorList>
            <person name="Wang J."/>
        </authorList>
    </citation>
    <scope>NUCLEOTIDE SEQUENCE</scope>
    <source>
        <tissue evidence="23">Leaf</tissue>
    </source>
</reference>
<organism evidence="23 24">
    <name type="scientific">Musa troglodytarum</name>
    <name type="common">fe'i banana</name>
    <dbReference type="NCBI Taxonomy" id="320322"/>
    <lineage>
        <taxon>Eukaryota</taxon>
        <taxon>Viridiplantae</taxon>
        <taxon>Streptophyta</taxon>
        <taxon>Embryophyta</taxon>
        <taxon>Tracheophyta</taxon>
        <taxon>Spermatophyta</taxon>
        <taxon>Magnoliopsida</taxon>
        <taxon>Liliopsida</taxon>
        <taxon>Zingiberales</taxon>
        <taxon>Musaceae</taxon>
        <taxon>Musa</taxon>
    </lineage>
</organism>
<dbReference type="Pfam" id="PF02298">
    <property type="entry name" value="Cu_bind_like"/>
    <property type="match status" value="1"/>
</dbReference>
<dbReference type="GO" id="GO:0016020">
    <property type="term" value="C:membrane"/>
    <property type="evidence" value="ECO:0007669"/>
    <property type="project" value="UniProtKB-SubCell"/>
</dbReference>
<comment type="pathway">
    <text evidence="3">Metabolic intermediate biosynthesis; prephenate biosynthesis; prephenate from chorismate: step 1/1.</text>
</comment>
<dbReference type="NCBIfam" id="TIGR01802">
    <property type="entry name" value="CM_pl-yst"/>
    <property type="match status" value="1"/>
</dbReference>
<dbReference type="Pfam" id="PF07714">
    <property type="entry name" value="PK_Tyr_Ser-Thr"/>
    <property type="match status" value="1"/>
</dbReference>
<keyword evidence="10" id="KW-0677">Repeat</keyword>
<dbReference type="Gene3D" id="3.30.200.20">
    <property type="entry name" value="Phosphorylase Kinase, domain 1"/>
    <property type="match status" value="1"/>
</dbReference>
<evidence type="ECO:0000256" key="19">
    <source>
        <dbReference type="SAM" id="Phobius"/>
    </source>
</evidence>
<dbReference type="SUPFAM" id="SSF52058">
    <property type="entry name" value="L domain-like"/>
    <property type="match status" value="1"/>
</dbReference>
<dbReference type="PROSITE" id="PS51450">
    <property type="entry name" value="LRR"/>
    <property type="match status" value="3"/>
</dbReference>
<dbReference type="Gene3D" id="3.80.10.10">
    <property type="entry name" value="Ribonuclease Inhibitor"/>
    <property type="match status" value="4"/>
</dbReference>
<dbReference type="InterPro" id="IPR008238">
    <property type="entry name" value="Chorismate_mutase_AroQ_euk"/>
</dbReference>
<dbReference type="Gene3D" id="2.60.40.420">
    <property type="entry name" value="Cupredoxins - blue copper proteins"/>
    <property type="match status" value="1"/>
</dbReference>
<feature type="signal peptide" evidence="20">
    <location>
        <begin position="1"/>
        <end position="20"/>
    </location>
</feature>
<dbReference type="PROSITE" id="PS51169">
    <property type="entry name" value="CHORISMATE_MUT_3"/>
    <property type="match status" value="1"/>
</dbReference>
<keyword evidence="12" id="KW-0067">ATP-binding</keyword>
<dbReference type="InterPro" id="IPR055414">
    <property type="entry name" value="LRR_R13L4/SHOC2-like"/>
</dbReference>
<dbReference type="EMBL" id="CP097509">
    <property type="protein sequence ID" value="URE21455.1"/>
    <property type="molecule type" value="Genomic_DNA"/>
</dbReference>
<evidence type="ECO:0000256" key="4">
    <source>
        <dbReference type="ARBA" id="ARBA00012404"/>
    </source>
</evidence>
<keyword evidence="6" id="KW-0028">Amino-acid biosynthesis</keyword>
<evidence type="ECO:0000256" key="2">
    <source>
        <dbReference type="ARBA" id="ARBA00004167"/>
    </source>
</evidence>
<dbReference type="SMART" id="SM00369">
    <property type="entry name" value="LRR_TYP"/>
    <property type="match status" value="6"/>
</dbReference>
<evidence type="ECO:0000256" key="8">
    <source>
        <dbReference type="ARBA" id="ARBA00022692"/>
    </source>
</evidence>
<evidence type="ECO:0000256" key="15">
    <source>
        <dbReference type="ARBA" id="ARBA00023141"/>
    </source>
</evidence>
<dbReference type="FunFam" id="3.30.200.20:FF:000466">
    <property type="entry name" value="Putative LRR receptor-like serine/threonine-protein kinase"/>
    <property type="match status" value="1"/>
</dbReference>
<keyword evidence="14 19" id="KW-0472">Membrane</keyword>
<gene>
    <name evidence="23" type="ORF">MUK42_10502</name>
</gene>
<keyword evidence="24" id="KW-1185">Reference proteome</keyword>
<feature type="domain" description="Phytocyanin" evidence="22">
    <location>
        <begin position="1177"/>
        <end position="1295"/>
    </location>
</feature>